<gene>
    <name evidence="1" type="ORF">FH034_06045</name>
</gene>
<proteinExistence type="predicted"/>
<dbReference type="AlphaFoldDB" id="A0A5C4YE46"/>
<dbReference type="InterPro" id="IPR038076">
    <property type="entry name" value="MgtE_N_sf"/>
</dbReference>
<name>A0A5C4YE46_CAMJU</name>
<evidence type="ECO:0000313" key="1">
    <source>
        <dbReference type="EMBL" id="TNO41548.1"/>
    </source>
</evidence>
<accession>A0A5C4YE46</accession>
<sequence>MYVNASIDASDLEDFYADDLAELFRYLSTKEQEEFFGIIHKDINPLKRIRAILFNLSNDEALKLLKELNNEFKSDKQWQEMVKSINGDEDEIK</sequence>
<dbReference type="Gene3D" id="1.25.60.10">
    <property type="entry name" value="MgtE N-terminal domain-like"/>
    <property type="match status" value="1"/>
</dbReference>
<dbReference type="EMBL" id="VEVS01000018">
    <property type="protein sequence ID" value="TNO41548.1"/>
    <property type="molecule type" value="Genomic_DNA"/>
</dbReference>
<evidence type="ECO:0000313" key="2">
    <source>
        <dbReference type="Proteomes" id="UP000312397"/>
    </source>
</evidence>
<dbReference type="RefSeq" id="WP_251831492.1">
    <property type="nucleotide sequence ID" value="NZ_VEVS01000018.1"/>
</dbReference>
<protein>
    <submittedName>
        <fullName evidence="1">Uncharacterized protein</fullName>
    </submittedName>
</protein>
<dbReference type="Proteomes" id="UP000312397">
    <property type="component" value="Unassembled WGS sequence"/>
</dbReference>
<organism evidence="1 2">
    <name type="scientific">Campylobacter jejuni</name>
    <dbReference type="NCBI Taxonomy" id="197"/>
    <lineage>
        <taxon>Bacteria</taxon>
        <taxon>Pseudomonadati</taxon>
        <taxon>Campylobacterota</taxon>
        <taxon>Epsilonproteobacteria</taxon>
        <taxon>Campylobacterales</taxon>
        <taxon>Campylobacteraceae</taxon>
        <taxon>Campylobacter</taxon>
    </lineage>
</organism>
<comment type="caution">
    <text evidence="1">The sequence shown here is derived from an EMBL/GenBank/DDBJ whole genome shotgun (WGS) entry which is preliminary data.</text>
</comment>
<reference evidence="1 2" key="1">
    <citation type="submission" date="2019-06" db="EMBL/GenBank/DDBJ databases">
        <title>Epidemiology of MDR Campylobacter spp.</title>
        <authorList>
            <person name="Addetia A."/>
            <person name="Greninger A."/>
            <person name="Fang F."/>
        </authorList>
    </citation>
    <scope>NUCLEOTIDE SEQUENCE [LARGE SCALE GENOMIC DNA]</scope>
    <source>
        <strain evidence="1 2">HMC314</strain>
    </source>
</reference>